<feature type="transmembrane region" description="Helical" evidence="6">
    <location>
        <begin position="302"/>
        <end position="325"/>
    </location>
</feature>
<sequence length="514" mass="57925">MKEIRMGAILSYLSIFCTFIVAIVFTPIMIRILGQEEYGLYTLMTVFVGYLTILDFGLGNAIIRYISNNRVAGDKEMEARLNGFFLRLFSIIGVFTLAIGCVMYFQVETIFGQSLSSLQIEKAKVMVMAMIVSFALQFPLSVFSSILKAYEKFILINLTSFIKVIVQPLLMLFFLLQGADALVMIFIVASLNVCVLIINSVICMKTLKVRFIFSGYNSGLMKEIFVYSFFLFVTVIVDKIYWQTDQVLLGIIKGTEDVAVYGIAIQFIMIFMALALAISDLYLPKISMLVTQANGLIEINRLFVNVGAIQLMILGYVLSGFFLFGKTFISLWIGDEYLIVYPIVLIIMLPFSVDLIQNIGLSVLKAKNMFKFRTVLLIILASINIILSIPAIYFYGVIGTAIITALSLFIGNVCIINVYYAKKIHLDIKRFWLRISKLFIAIVIASLLMKGIIIVFPLTNTWYILGLYIALYSIIFGISLFTFGIPTSDRKYLIRKVKMLSLAGGMKFWGQKSS</sequence>
<feature type="transmembrane region" description="Helical" evidence="6">
    <location>
        <begin position="401"/>
        <end position="420"/>
    </location>
</feature>
<feature type="transmembrane region" description="Helical" evidence="6">
    <location>
        <begin position="12"/>
        <end position="34"/>
    </location>
</feature>
<dbReference type="GO" id="GO:0005886">
    <property type="term" value="C:plasma membrane"/>
    <property type="evidence" value="ECO:0007669"/>
    <property type="project" value="UniProtKB-SubCell"/>
</dbReference>
<protein>
    <submittedName>
        <fullName evidence="7">Polysaccharide biosynthesis protein</fullName>
    </submittedName>
</protein>
<feature type="transmembrane region" description="Helical" evidence="6">
    <location>
        <begin position="258"/>
        <end position="282"/>
    </location>
</feature>
<dbReference type="OrthoDB" id="5751261at2"/>
<comment type="subcellular location">
    <subcellularLocation>
        <location evidence="1">Cell membrane</location>
        <topology evidence="1">Multi-pass membrane protein</topology>
    </subcellularLocation>
</comment>
<feature type="transmembrane region" description="Helical" evidence="6">
    <location>
        <begin position="432"/>
        <end position="456"/>
    </location>
</feature>
<evidence type="ECO:0000313" key="7">
    <source>
        <dbReference type="EMBL" id="TQR38222.1"/>
    </source>
</evidence>
<comment type="caution">
    <text evidence="7">The sequence shown here is derived from an EMBL/GenBank/DDBJ whole genome shotgun (WGS) entry which is preliminary data.</text>
</comment>
<evidence type="ECO:0000256" key="2">
    <source>
        <dbReference type="ARBA" id="ARBA00022475"/>
    </source>
</evidence>
<feature type="transmembrane region" description="Helical" evidence="6">
    <location>
        <begin position="40"/>
        <end position="63"/>
    </location>
</feature>
<feature type="transmembrane region" description="Helical" evidence="6">
    <location>
        <begin position="224"/>
        <end position="242"/>
    </location>
</feature>
<dbReference type="Pfam" id="PF01943">
    <property type="entry name" value="Polysacc_synt"/>
    <property type="match status" value="1"/>
</dbReference>
<keyword evidence="3 6" id="KW-0812">Transmembrane</keyword>
<organism evidence="7 8">
    <name type="scientific">Lysinibacillus sphaericus</name>
    <name type="common">Bacillus sphaericus</name>
    <dbReference type="NCBI Taxonomy" id="1421"/>
    <lineage>
        <taxon>Bacteria</taxon>
        <taxon>Bacillati</taxon>
        <taxon>Bacillota</taxon>
        <taxon>Bacilli</taxon>
        <taxon>Bacillales</taxon>
        <taxon>Bacillaceae</taxon>
        <taxon>Lysinibacillus</taxon>
    </lineage>
</organism>
<feature type="transmembrane region" description="Helical" evidence="6">
    <location>
        <begin position="462"/>
        <end position="485"/>
    </location>
</feature>
<keyword evidence="2" id="KW-1003">Cell membrane</keyword>
<evidence type="ECO:0000256" key="3">
    <source>
        <dbReference type="ARBA" id="ARBA00022692"/>
    </source>
</evidence>
<dbReference type="AlphaFoldDB" id="A0A544UWJ4"/>
<feature type="transmembrane region" description="Helical" evidence="6">
    <location>
        <begin position="154"/>
        <end position="176"/>
    </location>
</feature>
<accession>A0A544UWJ4</accession>
<keyword evidence="4 6" id="KW-1133">Transmembrane helix</keyword>
<dbReference type="InterPro" id="IPR002797">
    <property type="entry name" value="Polysacc_synth"/>
</dbReference>
<feature type="transmembrane region" description="Helical" evidence="6">
    <location>
        <begin position="376"/>
        <end position="395"/>
    </location>
</feature>
<dbReference type="PANTHER" id="PTHR30250:SF26">
    <property type="entry name" value="PSMA PROTEIN"/>
    <property type="match status" value="1"/>
</dbReference>
<evidence type="ECO:0000256" key="5">
    <source>
        <dbReference type="ARBA" id="ARBA00023136"/>
    </source>
</evidence>
<feature type="transmembrane region" description="Helical" evidence="6">
    <location>
        <begin position="84"/>
        <end position="105"/>
    </location>
</feature>
<evidence type="ECO:0000313" key="8">
    <source>
        <dbReference type="Proteomes" id="UP000317944"/>
    </source>
</evidence>
<feature type="transmembrane region" description="Helical" evidence="6">
    <location>
        <begin position="337"/>
        <end position="356"/>
    </location>
</feature>
<evidence type="ECO:0000256" key="6">
    <source>
        <dbReference type="SAM" id="Phobius"/>
    </source>
</evidence>
<feature type="transmembrane region" description="Helical" evidence="6">
    <location>
        <begin position="182"/>
        <end position="203"/>
    </location>
</feature>
<dbReference type="EMBL" id="SADV01000002">
    <property type="protein sequence ID" value="TQR38222.1"/>
    <property type="molecule type" value="Genomic_DNA"/>
</dbReference>
<gene>
    <name evidence="7" type="ORF">C7Y47_02930</name>
</gene>
<dbReference type="PANTHER" id="PTHR30250">
    <property type="entry name" value="PST FAMILY PREDICTED COLANIC ACID TRANSPORTER"/>
    <property type="match status" value="1"/>
</dbReference>
<dbReference type="InterPro" id="IPR050833">
    <property type="entry name" value="Poly_Biosynth_Transport"/>
</dbReference>
<evidence type="ECO:0000256" key="1">
    <source>
        <dbReference type="ARBA" id="ARBA00004651"/>
    </source>
</evidence>
<name>A0A544UWJ4_LYSSH</name>
<reference evidence="7 8" key="1">
    <citation type="submission" date="2018-03" db="EMBL/GenBank/DDBJ databases">
        <title>Aerobic endospore-forming bacteria genome sequencing and assembly.</title>
        <authorList>
            <person name="Cavalcante D.A."/>
            <person name="Driks A."/>
            <person name="Putonti C."/>
            <person name="De-Souza M.T."/>
        </authorList>
    </citation>
    <scope>NUCLEOTIDE SEQUENCE [LARGE SCALE GENOMIC DNA]</scope>
    <source>
        <strain evidence="7 8">SDF0037</strain>
    </source>
</reference>
<dbReference type="RefSeq" id="WP_142507403.1">
    <property type="nucleotide sequence ID" value="NZ_SADV01000002.1"/>
</dbReference>
<feature type="transmembrane region" description="Helical" evidence="6">
    <location>
        <begin position="125"/>
        <end position="147"/>
    </location>
</feature>
<keyword evidence="5 6" id="KW-0472">Membrane</keyword>
<dbReference type="Proteomes" id="UP000317944">
    <property type="component" value="Unassembled WGS sequence"/>
</dbReference>
<proteinExistence type="predicted"/>
<evidence type="ECO:0000256" key="4">
    <source>
        <dbReference type="ARBA" id="ARBA00022989"/>
    </source>
</evidence>